<dbReference type="Proteomes" id="UP000663181">
    <property type="component" value="Chromosome"/>
</dbReference>
<evidence type="ECO:0000313" key="1">
    <source>
        <dbReference type="EMBL" id="QRN55375.1"/>
    </source>
</evidence>
<dbReference type="RefSeq" id="WP_188798942.1">
    <property type="nucleotide sequence ID" value="NZ_BMIZ01000001.1"/>
</dbReference>
<name>A0ABX7GY02_9GAMM</name>
<reference evidence="1 2" key="1">
    <citation type="submission" date="2020-10" db="EMBL/GenBank/DDBJ databases">
        <title>Phylogeny of dyella-like bacteria.</title>
        <authorList>
            <person name="Fu J."/>
        </authorList>
    </citation>
    <scope>NUCLEOTIDE SEQUENCE [LARGE SCALE GENOMIC DNA]</scope>
    <source>
        <strain evidence="1 2">DHOB09</strain>
    </source>
</reference>
<proteinExistence type="predicted"/>
<organism evidence="1 2">
    <name type="scientific">Dyella caseinilytica</name>
    <dbReference type="NCBI Taxonomy" id="1849581"/>
    <lineage>
        <taxon>Bacteria</taxon>
        <taxon>Pseudomonadati</taxon>
        <taxon>Pseudomonadota</taxon>
        <taxon>Gammaproteobacteria</taxon>
        <taxon>Lysobacterales</taxon>
        <taxon>Rhodanobacteraceae</taxon>
        <taxon>Dyella</taxon>
    </lineage>
</organism>
<keyword evidence="2" id="KW-1185">Reference proteome</keyword>
<protein>
    <submittedName>
        <fullName evidence="1">Uncharacterized protein</fullName>
    </submittedName>
</protein>
<dbReference type="EMBL" id="CP064030">
    <property type="protein sequence ID" value="QRN55375.1"/>
    <property type="molecule type" value="Genomic_DNA"/>
</dbReference>
<sequence>MPYIIQHAHGPVPLLVGERFWGDAPEIDFGAITSCITLVEQAPDTANSIRAIHLSIFSGDGTPIYDPDSNVVTQIDGIMQGTGNFRACLGRIDFWQANQSAEVRNFFTSLMQRLGIETWVQTPNVPLRVRWNQDTIQYTQGGGWVSIPYT</sequence>
<gene>
    <name evidence="1" type="ORF">ISN74_08655</name>
</gene>
<accession>A0ABX7GY02</accession>
<evidence type="ECO:0000313" key="2">
    <source>
        <dbReference type="Proteomes" id="UP000663181"/>
    </source>
</evidence>